<accession>A0A8C7EFC6</accession>
<dbReference type="Ensembl" id="ENSNPET00000016517.1">
    <property type="protein sequence ID" value="ENSNPEP00000016119.1"/>
    <property type="gene ID" value="ENSNPEG00000012004.1"/>
</dbReference>
<dbReference type="PANTHER" id="PTHR15977:SF15">
    <property type="entry name" value="CILIA- AND FLAGELLA-ASSOCIATED PROTEIN 46"/>
    <property type="match status" value="1"/>
</dbReference>
<evidence type="ECO:0000313" key="2">
    <source>
        <dbReference type="Proteomes" id="UP000694420"/>
    </source>
</evidence>
<keyword evidence="2" id="KW-1185">Reference proteome</keyword>
<dbReference type="GO" id="GO:0035082">
    <property type="term" value="P:axoneme assembly"/>
    <property type="evidence" value="ECO:0007669"/>
    <property type="project" value="InterPro"/>
</dbReference>
<dbReference type="Proteomes" id="UP000694420">
    <property type="component" value="Unplaced"/>
</dbReference>
<protein>
    <submittedName>
        <fullName evidence="1">Uncharacterized protein</fullName>
    </submittedName>
</protein>
<dbReference type="GO" id="GO:0060294">
    <property type="term" value="P:cilium movement involved in cell motility"/>
    <property type="evidence" value="ECO:0007669"/>
    <property type="project" value="InterPro"/>
</dbReference>
<name>A0A8C7EFC6_NOTPE</name>
<evidence type="ECO:0000313" key="1">
    <source>
        <dbReference type="Ensembl" id="ENSNPEP00000016119.1"/>
    </source>
</evidence>
<dbReference type="AlphaFoldDB" id="A0A8C7EFC6"/>
<proteinExistence type="predicted"/>
<dbReference type="InterPro" id="IPR039586">
    <property type="entry name" value="CFAP46"/>
</dbReference>
<dbReference type="InterPro" id="IPR057466">
    <property type="entry name" value="CFAP46_TPR"/>
</dbReference>
<reference evidence="1" key="2">
    <citation type="submission" date="2025-09" db="UniProtKB">
        <authorList>
            <consortium name="Ensembl"/>
        </authorList>
    </citation>
    <scope>IDENTIFICATION</scope>
</reference>
<dbReference type="Pfam" id="PF25439">
    <property type="entry name" value="TPR_CFAP46_N"/>
    <property type="match status" value="1"/>
</dbReference>
<dbReference type="PANTHER" id="PTHR15977">
    <property type="entry name" value="CILIA- AND FLAGELLA-ASSOCIATED PROTEIN 46"/>
    <property type="match status" value="1"/>
</dbReference>
<sequence>MDVAIRERLFAAESQQDVEALRTAYELIKSASLGNSALGSLENFSTDLYVLCAEQALRLGSLEMSHDCLQMYFKGRFPINQFIARAYLCQGQLHTPLSTDNLEEFEKFVMFFLKAIDFAMHDPRYYFLIYNASVLYWEAVRPYLKPGFRYCLIPSLTQIVKALNQTEEQDKEWIAELMINLLECFLDASKMEEAEEFSSTAAVFIKENAPDKYSQIFSLMIILVITYFDSSVQMLILCINCLECEYEVQKLGAKIITYTKGVVEAQLKSIKTLELILLQAIRLGDPNVIQVVCATQWNLCLPLLQHNLQQHVRKPLQSVADVLEQIDSMLILLRCQVHMEIARIEEDEDRIEAAIEHLEKAICLDSNGQYQEHLRRTFNRLRLCTMLYTSPERLEDRAVMMIEQAKKGKQKDIVRKKRSLLVNAGLALAPDSFQIVLDSENEAKVFSGKSRSQISYLSAKAQHHIKSVEKVDGHLKRLGNENDKDRIRLWADLAKVARKQGVWDVCRTACRFCLLYDDTLYRKVTKLKKSKWESLLPAKSFSSERDILKVLAEIRFINAEVNKMHSCHSYLFNFILC</sequence>
<reference evidence="1" key="1">
    <citation type="submission" date="2025-08" db="UniProtKB">
        <authorList>
            <consortium name="Ensembl"/>
        </authorList>
    </citation>
    <scope>IDENTIFICATION</scope>
</reference>
<organism evidence="1 2">
    <name type="scientific">Nothoprocta perdicaria</name>
    <name type="common">Chilean tinamou</name>
    <name type="synonym">Crypturus perdicarius</name>
    <dbReference type="NCBI Taxonomy" id="30464"/>
    <lineage>
        <taxon>Eukaryota</taxon>
        <taxon>Metazoa</taxon>
        <taxon>Chordata</taxon>
        <taxon>Craniata</taxon>
        <taxon>Vertebrata</taxon>
        <taxon>Euteleostomi</taxon>
        <taxon>Archelosauria</taxon>
        <taxon>Archosauria</taxon>
        <taxon>Dinosauria</taxon>
        <taxon>Saurischia</taxon>
        <taxon>Theropoda</taxon>
        <taxon>Coelurosauria</taxon>
        <taxon>Aves</taxon>
        <taxon>Palaeognathae</taxon>
        <taxon>Tinamiformes</taxon>
        <taxon>Tinamidae</taxon>
        <taxon>Nothoprocta</taxon>
    </lineage>
</organism>